<accession>A0A9Q1JEZ4</accession>
<dbReference type="AlphaFoldDB" id="A0A9Q1JEZ4"/>
<dbReference type="PANTHER" id="PTHR31286">
    <property type="entry name" value="GLYCINE-RICH CELL WALL STRUCTURAL PROTEIN 1.8-LIKE"/>
    <property type="match status" value="1"/>
</dbReference>
<evidence type="ECO:0000313" key="1">
    <source>
        <dbReference type="EMBL" id="KAJ8421082.1"/>
    </source>
</evidence>
<organism evidence="1 2">
    <name type="scientific">Carnegiea gigantea</name>
    <dbReference type="NCBI Taxonomy" id="171969"/>
    <lineage>
        <taxon>Eukaryota</taxon>
        <taxon>Viridiplantae</taxon>
        <taxon>Streptophyta</taxon>
        <taxon>Embryophyta</taxon>
        <taxon>Tracheophyta</taxon>
        <taxon>Spermatophyta</taxon>
        <taxon>Magnoliopsida</taxon>
        <taxon>eudicotyledons</taxon>
        <taxon>Gunneridae</taxon>
        <taxon>Pentapetalae</taxon>
        <taxon>Caryophyllales</taxon>
        <taxon>Cactineae</taxon>
        <taxon>Cactaceae</taxon>
        <taxon>Cactoideae</taxon>
        <taxon>Echinocereeae</taxon>
        <taxon>Carnegiea</taxon>
    </lineage>
</organism>
<protein>
    <recommendedName>
        <fullName evidence="3">DUF4283 domain-containing protein</fullName>
    </recommendedName>
</protein>
<dbReference type="EMBL" id="JAKOGI010002933">
    <property type="protein sequence ID" value="KAJ8421082.1"/>
    <property type="molecule type" value="Genomic_DNA"/>
</dbReference>
<proteinExistence type="predicted"/>
<dbReference type="InterPro" id="IPR040256">
    <property type="entry name" value="At4g02000-like"/>
</dbReference>
<evidence type="ECO:0008006" key="3">
    <source>
        <dbReference type="Google" id="ProtNLM"/>
    </source>
</evidence>
<keyword evidence="2" id="KW-1185">Reference proteome</keyword>
<dbReference type="OrthoDB" id="1939300at2759"/>
<name>A0A9Q1JEZ4_9CARY</name>
<evidence type="ECO:0000313" key="2">
    <source>
        <dbReference type="Proteomes" id="UP001153076"/>
    </source>
</evidence>
<reference evidence="1" key="1">
    <citation type="submission" date="2022-04" db="EMBL/GenBank/DDBJ databases">
        <title>Carnegiea gigantea Genome sequencing and assembly v2.</title>
        <authorList>
            <person name="Copetti D."/>
            <person name="Sanderson M.J."/>
            <person name="Burquez A."/>
            <person name="Wojciechowski M.F."/>
        </authorList>
    </citation>
    <scope>NUCLEOTIDE SEQUENCE</scope>
    <source>
        <strain evidence="1">SGP5-SGP5p</strain>
        <tissue evidence="1">Aerial part</tissue>
    </source>
</reference>
<comment type="caution">
    <text evidence="1">The sequence shown here is derived from an EMBL/GenBank/DDBJ whole genome shotgun (WGS) entry which is preliminary data.</text>
</comment>
<dbReference type="PANTHER" id="PTHR31286:SF180">
    <property type="entry name" value="OS10G0362600 PROTEIN"/>
    <property type="match status" value="1"/>
</dbReference>
<dbReference type="Proteomes" id="UP001153076">
    <property type="component" value="Unassembled WGS sequence"/>
</dbReference>
<sequence length="202" mass="23253">MDGTVIPSARTEARVNLGTQRSKQQINKEDTTTEVEYWMIAVICGVLRANPPVDDKLDVLKKGIFLVDRKPFSMKRWNEGLSLDVSTLKLLPIWVQFPELDIRYLALESLSKLDSALGIPIKTDKVTKEKSALHYARLLVEMKMGSPFPEHIDFINNGDMVVRQQVGYEWKPLKCNHYYMMGHEEADCRKKKKIGRNRESET</sequence>
<gene>
    <name evidence="1" type="ORF">Cgig2_010316</name>
</gene>